<dbReference type="EMBL" id="CP061800">
    <property type="protein sequence ID" value="QTA89851.1"/>
    <property type="molecule type" value="Genomic_DNA"/>
</dbReference>
<dbReference type="Proteomes" id="UP000663722">
    <property type="component" value="Chromosome"/>
</dbReference>
<proteinExistence type="predicted"/>
<protein>
    <submittedName>
        <fullName evidence="1">Uncharacterized protein</fullName>
    </submittedName>
</protein>
<dbReference type="KEGG" id="dmm:dnm_059080"/>
<name>A0A975BQJ3_9BACT</name>
<organism evidence="1 2">
    <name type="scientific">Desulfonema magnum</name>
    <dbReference type="NCBI Taxonomy" id="45655"/>
    <lineage>
        <taxon>Bacteria</taxon>
        <taxon>Pseudomonadati</taxon>
        <taxon>Thermodesulfobacteriota</taxon>
        <taxon>Desulfobacteria</taxon>
        <taxon>Desulfobacterales</taxon>
        <taxon>Desulfococcaceae</taxon>
        <taxon>Desulfonema</taxon>
    </lineage>
</organism>
<dbReference type="AlphaFoldDB" id="A0A975BQJ3"/>
<gene>
    <name evidence="1" type="ORF">dnm_059080</name>
</gene>
<dbReference type="RefSeq" id="WP_207678304.1">
    <property type="nucleotide sequence ID" value="NZ_CP061800.1"/>
</dbReference>
<sequence length="71" mass="7903">MDKKKMTAAMSAVMSYIQTEEEAAVCMAGRGVMPVAEEKPCVPEAPLKLWGISGRQAIMQMRNLMQMRALR</sequence>
<evidence type="ECO:0000313" key="2">
    <source>
        <dbReference type="Proteomes" id="UP000663722"/>
    </source>
</evidence>
<keyword evidence="2" id="KW-1185">Reference proteome</keyword>
<evidence type="ECO:0000313" key="1">
    <source>
        <dbReference type="EMBL" id="QTA89851.1"/>
    </source>
</evidence>
<accession>A0A975BQJ3</accession>
<reference evidence="1" key="1">
    <citation type="journal article" date="2021" name="Microb. Physiol.">
        <title>Proteogenomic Insights into the Physiology of Marine, Sulfate-Reducing, Filamentous Desulfonema limicola and Desulfonema magnum.</title>
        <authorList>
            <person name="Schnaars V."/>
            <person name="Wohlbrand L."/>
            <person name="Scheve S."/>
            <person name="Hinrichs C."/>
            <person name="Reinhardt R."/>
            <person name="Rabus R."/>
        </authorList>
    </citation>
    <scope>NUCLEOTIDE SEQUENCE</scope>
    <source>
        <strain evidence="1">4be13</strain>
    </source>
</reference>